<dbReference type="Proteomes" id="UP001371456">
    <property type="component" value="Unassembled WGS sequence"/>
</dbReference>
<gene>
    <name evidence="1" type="ORF">RDI58_029044</name>
</gene>
<protein>
    <submittedName>
        <fullName evidence="1">Uncharacterized protein</fullName>
    </submittedName>
</protein>
<comment type="caution">
    <text evidence="1">The sequence shown here is derived from an EMBL/GenBank/DDBJ whole genome shotgun (WGS) entry which is preliminary data.</text>
</comment>
<dbReference type="EMBL" id="JBANQN010000012">
    <property type="protein sequence ID" value="KAK6773806.1"/>
    <property type="molecule type" value="Genomic_DNA"/>
</dbReference>
<accession>A0AAN8SVL6</accession>
<sequence>MEDLVLALEMVRAMDWVKMAVVVVKIVVVVLVPEEYGAMVVVAIDPTICSNDYFSCVCYFTNGTYLSTSPITGASRGNLISQNL</sequence>
<organism evidence="1 2">
    <name type="scientific">Solanum bulbocastanum</name>
    <name type="common">Wild potato</name>
    <dbReference type="NCBI Taxonomy" id="147425"/>
    <lineage>
        <taxon>Eukaryota</taxon>
        <taxon>Viridiplantae</taxon>
        <taxon>Streptophyta</taxon>
        <taxon>Embryophyta</taxon>
        <taxon>Tracheophyta</taxon>
        <taxon>Spermatophyta</taxon>
        <taxon>Magnoliopsida</taxon>
        <taxon>eudicotyledons</taxon>
        <taxon>Gunneridae</taxon>
        <taxon>Pentapetalae</taxon>
        <taxon>asterids</taxon>
        <taxon>lamiids</taxon>
        <taxon>Solanales</taxon>
        <taxon>Solanaceae</taxon>
        <taxon>Solanoideae</taxon>
        <taxon>Solaneae</taxon>
        <taxon>Solanum</taxon>
    </lineage>
</organism>
<evidence type="ECO:0000313" key="2">
    <source>
        <dbReference type="Proteomes" id="UP001371456"/>
    </source>
</evidence>
<dbReference type="AlphaFoldDB" id="A0AAN8SVL6"/>
<keyword evidence="2" id="KW-1185">Reference proteome</keyword>
<name>A0AAN8SVL6_SOLBU</name>
<proteinExistence type="predicted"/>
<reference evidence="1 2" key="1">
    <citation type="submission" date="2024-02" db="EMBL/GenBank/DDBJ databases">
        <title>de novo genome assembly of Solanum bulbocastanum strain 11H21.</title>
        <authorList>
            <person name="Hosaka A.J."/>
        </authorList>
    </citation>
    <scope>NUCLEOTIDE SEQUENCE [LARGE SCALE GENOMIC DNA]</scope>
    <source>
        <tissue evidence="1">Young leaves</tissue>
    </source>
</reference>
<evidence type="ECO:0000313" key="1">
    <source>
        <dbReference type="EMBL" id="KAK6773806.1"/>
    </source>
</evidence>